<evidence type="ECO:0000313" key="1">
    <source>
        <dbReference type="EMBL" id="KAF7263000.1"/>
    </source>
</evidence>
<dbReference type="Proteomes" id="UP000625711">
    <property type="component" value="Unassembled WGS sequence"/>
</dbReference>
<gene>
    <name evidence="1" type="ORF">GWI33_003740</name>
</gene>
<name>A0A834HIY9_RHYFE</name>
<proteinExistence type="predicted"/>
<comment type="caution">
    <text evidence="1">The sequence shown here is derived from an EMBL/GenBank/DDBJ whole genome shotgun (WGS) entry which is preliminary data.</text>
</comment>
<accession>A0A834HIY9</accession>
<keyword evidence="2" id="KW-1185">Reference proteome</keyword>
<dbReference type="EMBL" id="JAACXV010023437">
    <property type="protein sequence ID" value="KAF7263000.1"/>
    <property type="molecule type" value="Genomic_DNA"/>
</dbReference>
<dbReference type="AlphaFoldDB" id="A0A834HIY9"/>
<evidence type="ECO:0000313" key="2">
    <source>
        <dbReference type="Proteomes" id="UP000625711"/>
    </source>
</evidence>
<reference evidence="1" key="1">
    <citation type="submission" date="2020-08" db="EMBL/GenBank/DDBJ databases">
        <title>Genome sequencing and assembly of the red palm weevil Rhynchophorus ferrugineus.</title>
        <authorList>
            <person name="Dias G.B."/>
            <person name="Bergman C.M."/>
            <person name="Manee M."/>
        </authorList>
    </citation>
    <scope>NUCLEOTIDE SEQUENCE</scope>
    <source>
        <strain evidence="1">AA-2017</strain>
        <tissue evidence="1">Whole larva</tissue>
    </source>
</reference>
<protein>
    <submittedName>
        <fullName evidence="1">Uncharacterized protein</fullName>
    </submittedName>
</protein>
<sequence length="125" mass="14192">MSLVSIASLEVKWGWQEAVRKLAVIISIDFPALRSGSIAGKRSEARVRRTYSLDIGRPCLELGGNSRECRRCAFAYSRSSNCRRFCHPFFFPGPLGSSTINIFVKHTRDVCRFIFDFFHRTGSPN</sequence>
<organism evidence="1 2">
    <name type="scientific">Rhynchophorus ferrugineus</name>
    <name type="common">Red palm weevil</name>
    <name type="synonym">Curculio ferrugineus</name>
    <dbReference type="NCBI Taxonomy" id="354439"/>
    <lineage>
        <taxon>Eukaryota</taxon>
        <taxon>Metazoa</taxon>
        <taxon>Ecdysozoa</taxon>
        <taxon>Arthropoda</taxon>
        <taxon>Hexapoda</taxon>
        <taxon>Insecta</taxon>
        <taxon>Pterygota</taxon>
        <taxon>Neoptera</taxon>
        <taxon>Endopterygota</taxon>
        <taxon>Coleoptera</taxon>
        <taxon>Polyphaga</taxon>
        <taxon>Cucujiformia</taxon>
        <taxon>Curculionidae</taxon>
        <taxon>Dryophthorinae</taxon>
        <taxon>Rhynchophorus</taxon>
    </lineage>
</organism>